<feature type="binding site" evidence="4">
    <location>
        <position position="92"/>
    </location>
    <ligand>
        <name>a divalent metal cation</name>
        <dbReference type="ChEBI" id="CHEBI:60240"/>
        <label>1</label>
    </ligand>
</feature>
<dbReference type="Gene3D" id="3.20.20.140">
    <property type="entry name" value="Metal-dependent hydrolases"/>
    <property type="match status" value="1"/>
</dbReference>
<keyword evidence="2 4" id="KW-0479">Metal-binding</keyword>
<evidence type="ECO:0000256" key="1">
    <source>
        <dbReference type="ARBA" id="ARBA00009275"/>
    </source>
</evidence>
<dbReference type="GO" id="GO:0016788">
    <property type="term" value="F:hydrolase activity, acting on ester bonds"/>
    <property type="evidence" value="ECO:0007669"/>
    <property type="project" value="InterPro"/>
</dbReference>
<dbReference type="PANTHER" id="PTHR46124">
    <property type="entry name" value="D-AMINOACYL-TRNA DEACYLASE"/>
    <property type="match status" value="1"/>
</dbReference>
<dbReference type="GO" id="GO:0004536">
    <property type="term" value="F:DNA nuclease activity"/>
    <property type="evidence" value="ECO:0007669"/>
    <property type="project" value="InterPro"/>
</dbReference>
<feature type="binding site" evidence="4">
    <location>
        <position position="7"/>
    </location>
    <ligand>
        <name>a divalent metal cation</name>
        <dbReference type="ChEBI" id="CHEBI:60240"/>
        <label>1</label>
    </ligand>
</feature>
<dbReference type="Pfam" id="PF01026">
    <property type="entry name" value="TatD_DNase"/>
    <property type="match status" value="1"/>
</dbReference>
<reference evidence="5 6" key="1">
    <citation type="submission" date="2017-09" db="EMBL/GenBank/DDBJ databases">
        <authorList>
            <person name="Ehlers B."/>
            <person name="Leendertz F.H."/>
        </authorList>
    </citation>
    <scope>NUCLEOTIDE SEQUENCE [LARGE SCALE GENOMIC DNA]</scope>
    <source>
        <strain evidence="5 6">DSM 16848</strain>
    </source>
</reference>
<dbReference type="OrthoDB" id="9810005at2"/>
<protein>
    <submittedName>
        <fullName evidence="5">TatD DNase family protein</fullName>
    </submittedName>
</protein>
<comment type="similarity">
    <text evidence="1">Belongs to the metallo-dependent hydrolases superfamily. TatD-type hydrolase family.</text>
</comment>
<dbReference type="PANTHER" id="PTHR46124:SF2">
    <property type="entry name" value="D-AMINOACYL-TRNA DEACYLASE"/>
    <property type="match status" value="1"/>
</dbReference>
<keyword evidence="6" id="KW-1185">Reference proteome</keyword>
<evidence type="ECO:0000313" key="5">
    <source>
        <dbReference type="EMBL" id="SOD65882.1"/>
    </source>
</evidence>
<dbReference type="InterPro" id="IPR018228">
    <property type="entry name" value="DNase_TatD-rel_CS"/>
</dbReference>
<feature type="binding site" evidence="4">
    <location>
        <position position="151"/>
    </location>
    <ligand>
        <name>a divalent metal cation</name>
        <dbReference type="ChEBI" id="CHEBI:60240"/>
        <label>2</label>
    </ligand>
</feature>
<organism evidence="5 6">
    <name type="scientific">Alysiella filiformis DSM 16848</name>
    <dbReference type="NCBI Taxonomy" id="1120981"/>
    <lineage>
        <taxon>Bacteria</taxon>
        <taxon>Pseudomonadati</taxon>
        <taxon>Pseudomonadota</taxon>
        <taxon>Betaproteobacteria</taxon>
        <taxon>Neisseriales</taxon>
        <taxon>Neisseriaceae</taxon>
        <taxon>Alysiella</taxon>
    </lineage>
</organism>
<dbReference type="InterPro" id="IPR001130">
    <property type="entry name" value="TatD-like"/>
</dbReference>
<gene>
    <name evidence="5" type="ORF">SAMN02746062_00422</name>
</gene>
<dbReference type="Proteomes" id="UP000219669">
    <property type="component" value="Unassembled WGS sequence"/>
</dbReference>
<accession>A0A286E4Q0</accession>
<dbReference type="SUPFAM" id="SSF51556">
    <property type="entry name" value="Metallo-dependent hydrolases"/>
    <property type="match status" value="1"/>
</dbReference>
<dbReference type="GO" id="GO:0005829">
    <property type="term" value="C:cytosol"/>
    <property type="evidence" value="ECO:0007669"/>
    <property type="project" value="TreeGrafter"/>
</dbReference>
<dbReference type="CDD" id="cd01310">
    <property type="entry name" value="TatD_DNAse"/>
    <property type="match status" value="1"/>
</dbReference>
<dbReference type="AlphaFoldDB" id="A0A286E4Q0"/>
<dbReference type="RefSeq" id="WP_097113519.1">
    <property type="nucleotide sequence ID" value="NZ_CP083931.1"/>
</dbReference>
<evidence type="ECO:0000256" key="3">
    <source>
        <dbReference type="ARBA" id="ARBA00022801"/>
    </source>
</evidence>
<evidence type="ECO:0000256" key="2">
    <source>
        <dbReference type="ARBA" id="ARBA00022723"/>
    </source>
</evidence>
<sequence>MYLIDSHCHINFEGLGNRLPELFENMTKNQVKQALAISVSRETFAEVRDIAERHDHIFASVGIHPDNPNAAEFTFDELVQHAQHPKVIAIGETGLDYHWCSGDLTWQHERFITHIQAAKHAKMPLVIHTRKSADDTLRVMQEHQAEQAVMHCFAEDTRIAKIALDLGYYISFSGIVTFKNAKDVQAAAQYCPLDRILVETDAPFLAPTPHRGKQNEPAYVLHTAEFLANLRGDSLENIAHATCENFYRLFPKATRLAA</sequence>
<dbReference type="PROSITE" id="PS01137">
    <property type="entry name" value="TATD_1"/>
    <property type="match status" value="1"/>
</dbReference>
<name>A0A286E4Q0_9NEIS</name>
<feature type="binding site" evidence="4">
    <location>
        <position position="201"/>
    </location>
    <ligand>
        <name>a divalent metal cation</name>
        <dbReference type="ChEBI" id="CHEBI:60240"/>
        <label>1</label>
    </ligand>
</feature>
<dbReference type="EMBL" id="OCNF01000003">
    <property type="protein sequence ID" value="SOD65882.1"/>
    <property type="molecule type" value="Genomic_DNA"/>
</dbReference>
<dbReference type="InterPro" id="IPR015991">
    <property type="entry name" value="TatD/YcfH-like"/>
</dbReference>
<keyword evidence="3" id="KW-0378">Hydrolase</keyword>
<evidence type="ECO:0000313" key="6">
    <source>
        <dbReference type="Proteomes" id="UP000219669"/>
    </source>
</evidence>
<evidence type="ECO:0000256" key="4">
    <source>
        <dbReference type="PIRSR" id="PIRSR005902-1"/>
    </source>
</evidence>
<dbReference type="PIRSF" id="PIRSF005902">
    <property type="entry name" value="DNase_TatD"/>
    <property type="match status" value="1"/>
</dbReference>
<feature type="binding site" evidence="4">
    <location>
        <position position="128"/>
    </location>
    <ligand>
        <name>a divalent metal cation</name>
        <dbReference type="ChEBI" id="CHEBI:60240"/>
        <label>2</label>
    </ligand>
</feature>
<dbReference type="NCBIfam" id="TIGR00010">
    <property type="entry name" value="YchF/TatD family DNA exonuclease"/>
    <property type="match status" value="1"/>
</dbReference>
<proteinExistence type="inferred from homology"/>
<feature type="binding site" evidence="4">
    <location>
        <position position="9"/>
    </location>
    <ligand>
        <name>a divalent metal cation</name>
        <dbReference type="ChEBI" id="CHEBI:60240"/>
        <label>1</label>
    </ligand>
</feature>
<dbReference type="FunFam" id="3.20.20.140:FF:000005">
    <property type="entry name" value="TatD family hydrolase"/>
    <property type="match status" value="1"/>
</dbReference>
<dbReference type="GO" id="GO:0046872">
    <property type="term" value="F:metal ion binding"/>
    <property type="evidence" value="ECO:0007669"/>
    <property type="project" value="UniProtKB-KW"/>
</dbReference>
<dbReference type="InterPro" id="IPR032466">
    <property type="entry name" value="Metal_Hydrolase"/>
</dbReference>